<proteinExistence type="predicted"/>
<name>A0ABQ7LMS5_BRACM</name>
<protein>
    <submittedName>
        <fullName evidence="1">Uncharacterized protein</fullName>
    </submittedName>
</protein>
<evidence type="ECO:0000313" key="1">
    <source>
        <dbReference type="EMBL" id="KAG5387870.1"/>
    </source>
</evidence>
<sequence>MEQTCSYRGEVLSTEVLYQMVGCRAVQTRTFRNTIKRLVNEAGETLTKLSDIKKEAVQHFQRFLQERNTRRHNTGIRTAEQVVRIIDKGIRNRITSLHYKVGHKLEGLRRHWFEVTL</sequence>
<keyword evidence="2" id="KW-1185">Reference proteome</keyword>
<comment type="caution">
    <text evidence="1">The sequence shown here is derived from an EMBL/GenBank/DDBJ whole genome shotgun (WGS) entry which is preliminary data.</text>
</comment>
<gene>
    <name evidence="1" type="primary">A08p002520.1_BraROA</name>
    <name evidence="1" type="ORF">IGI04_029411</name>
</gene>
<evidence type="ECO:0000313" key="2">
    <source>
        <dbReference type="Proteomes" id="UP000823674"/>
    </source>
</evidence>
<organism evidence="1 2">
    <name type="scientific">Brassica rapa subsp. trilocularis</name>
    <dbReference type="NCBI Taxonomy" id="1813537"/>
    <lineage>
        <taxon>Eukaryota</taxon>
        <taxon>Viridiplantae</taxon>
        <taxon>Streptophyta</taxon>
        <taxon>Embryophyta</taxon>
        <taxon>Tracheophyta</taxon>
        <taxon>Spermatophyta</taxon>
        <taxon>Magnoliopsida</taxon>
        <taxon>eudicotyledons</taxon>
        <taxon>Gunneridae</taxon>
        <taxon>Pentapetalae</taxon>
        <taxon>rosids</taxon>
        <taxon>malvids</taxon>
        <taxon>Brassicales</taxon>
        <taxon>Brassicaceae</taxon>
        <taxon>Brassiceae</taxon>
        <taxon>Brassica</taxon>
    </lineage>
</organism>
<dbReference type="EMBL" id="JADBGQ010000007">
    <property type="protein sequence ID" value="KAG5387870.1"/>
    <property type="molecule type" value="Genomic_DNA"/>
</dbReference>
<accession>A0ABQ7LMS5</accession>
<dbReference type="Proteomes" id="UP000823674">
    <property type="component" value="Chromosome A08"/>
</dbReference>
<reference evidence="1 2" key="1">
    <citation type="submission" date="2021-03" db="EMBL/GenBank/DDBJ databases">
        <authorList>
            <person name="King G.J."/>
            <person name="Bancroft I."/>
            <person name="Baten A."/>
            <person name="Bloomfield J."/>
            <person name="Borpatragohain P."/>
            <person name="He Z."/>
            <person name="Irish N."/>
            <person name="Irwin J."/>
            <person name="Liu K."/>
            <person name="Mauleon R.P."/>
            <person name="Moore J."/>
            <person name="Morris R."/>
            <person name="Ostergaard L."/>
            <person name="Wang B."/>
            <person name="Wells R."/>
        </authorList>
    </citation>
    <scope>NUCLEOTIDE SEQUENCE [LARGE SCALE GENOMIC DNA]</scope>
    <source>
        <strain evidence="1">R-o-18</strain>
        <tissue evidence="1">Leaf</tissue>
    </source>
</reference>